<dbReference type="EMBL" id="CVRR01000010">
    <property type="protein sequence ID" value="CRL36021.1"/>
    <property type="molecule type" value="Genomic_DNA"/>
</dbReference>
<reference evidence="5 7" key="3">
    <citation type="journal article" date="2019" name="Nat. Med.">
        <title>A library of human gut bacterial isolates paired with longitudinal multiomics data enables mechanistic microbiome research.</title>
        <authorList>
            <person name="Poyet M."/>
            <person name="Groussin M."/>
            <person name="Gibbons S.M."/>
            <person name="Avila-Pacheco J."/>
            <person name="Jiang X."/>
            <person name="Kearney S.M."/>
            <person name="Perrotta A.R."/>
            <person name="Berdy B."/>
            <person name="Zhao S."/>
            <person name="Lieberman T.D."/>
            <person name="Swanson P.K."/>
            <person name="Smith M."/>
            <person name="Roesemann S."/>
            <person name="Alexander J.E."/>
            <person name="Rich S.A."/>
            <person name="Livny J."/>
            <person name="Vlamakis H."/>
            <person name="Clish C."/>
            <person name="Bullock K."/>
            <person name="Deik A."/>
            <person name="Scott J."/>
            <person name="Pierce K.A."/>
            <person name="Xavier R.J."/>
            <person name="Alm E.J."/>
        </authorList>
    </citation>
    <scope>NUCLEOTIDE SEQUENCE [LARGE SCALE GENOMIC DNA]</scope>
    <source>
        <strain evidence="5 7">BIOML-A1</strain>
    </source>
</reference>
<dbReference type="InterPro" id="IPR008928">
    <property type="entry name" value="6-hairpin_glycosidase_sf"/>
</dbReference>
<dbReference type="InterPro" id="IPR012878">
    <property type="entry name" value="Beta-AFase-like_GH127_cat"/>
</dbReference>
<proteinExistence type="predicted"/>
<evidence type="ECO:0000313" key="4">
    <source>
        <dbReference type="EMBL" id="CRL36021.1"/>
    </source>
</evidence>
<evidence type="ECO:0000313" key="6">
    <source>
        <dbReference type="Proteomes" id="UP000049979"/>
    </source>
</evidence>
<dbReference type="GO" id="GO:0005975">
    <property type="term" value="P:carbohydrate metabolic process"/>
    <property type="evidence" value="ECO:0007669"/>
    <property type="project" value="InterPro"/>
</dbReference>
<dbReference type="Pfam" id="PF20736">
    <property type="entry name" value="Glyco_hydro127M"/>
    <property type="match status" value="1"/>
</dbReference>
<accession>A0A0M6WJY6</accession>
<dbReference type="GO" id="GO:0016787">
    <property type="term" value="F:hydrolase activity"/>
    <property type="evidence" value="ECO:0007669"/>
    <property type="project" value="UniProtKB-KW"/>
</dbReference>
<dbReference type="Pfam" id="PF20737">
    <property type="entry name" value="Glyco_hydro127C"/>
    <property type="match status" value="1"/>
</dbReference>
<dbReference type="STRING" id="301302.ERS852420_02982"/>
<protein>
    <submittedName>
        <fullName evidence="5">Glycoside hydrolase family 127 protein</fullName>
    </submittedName>
</protein>
<keyword evidence="6" id="KW-1185">Reference proteome</keyword>
<organism evidence="4 6">
    <name type="scientific">Roseburia faecis</name>
    <dbReference type="NCBI Taxonomy" id="301302"/>
    <lineage>
        <taxon>Bacteria</taxon>
        <taxon>Bacillati</taxon>
        <taxon>Bacillota</taxon>
        <taxon>Clostridia</taxon>
        <taxon>Lachnospirales</taxon>
        <taxon>Lachnospiraceae</taxon>
        <taxon>Roseburia</taxon>
    </lineage>
</organism>
<dbReference type="PANTHER" id="PTHR43465:SF2">
    <property type="entry name" value="DUF1680 DOMAIN PROTEIN (AFU_ORTHOLOGUE AFUA_1G08910)"/>
    <property type="match status" value="1"/>
</dbReference>
<evidence type="ECO:0000259" key="2">
    <source>
        <dbReference type="Pfam" id="PF20736"/>
    </source>
</evidence>
<dbReference type="Proteomes" id="UP000049979">
    <property type="component" value="Unassembled WGS sequence"/>
</dbReference>
<dbReference type="RefSeq" id="WP_141652699.1">
    <property type="nucleotide sequence ID" value="NZ_CP173697.1"/>
</dbReference>
<gene>
    <name evidence="5" type="ORF">GMD30_07215</name>
    <name evidence="4" type="ORF">M72_25311</name>
</gene>
<reference evidence="4" key="2">
    <citation type="submission" date="2015-05" db="EMBL/GenBank/DDBJ databases">
        <authorList>
            <person name="Wang D.B."/>
            <person name="Wang M."/>
        </authorList>
    </citation>
    <scope>NUCLEOTIDE SEQUENCE [LARGE SCALE GENOMIC DNA]</scope>
    <source>
        <strain evidence="4">M72</strain>
    </source>
</reference>
<dbReference type="SUPFAM" id="SSF48208">
    <property type="entry name" value="Six-hairpin glycosidases"/>
    <property type="match status" value="1"/>
</dbReference>
<evidence type="ECO:0000259" key="3">
    <source>
        <dbReference type="Pfam" id="PF20737"/>
    </source>
</evidence>
<evidence type="ECO:0000313" key="5">
    <source>
        <dbReference type="EMBL" id="MTR81501.1"/>
    </source>
</evidence>
<feature type="domain" description="Non-reducing end beta-L-arabinofuranosidase-like GH127 catalytic" evidence="1">
    <location>
        <begin position="16"/>
        <end position="454"/>
    </location>
</feature>
<feature type="domain" description="Non-reducing end beta-L-arabinofuranosidase-like GH127 middle" evidence="2">
    <location>
        <begin position="464"/>
        <end position="557"/>
    </location>
</feature>
<dbReference type="PANTHER" id="PTHR43465">
    <property type="entry name" value="DUF1680 DOMAIN PROTEIN (AFU_ORTHOLOGUE AFUA_1G08910)"/>
    <property type="match status" value="1"/>
</dbReference>
<dbReference type="Proteomes" id="UP000446657">
    <property type="component" value="Unassembled WGS sequence"/>
</dbReference>
<dbReference type="InterPro" id="IPR049049">
    <property type="entry name" value="Beta-AFase-like_GH127_C"/>
</dbReference>
<sequence length="677" mass="78196">MEKEKFSYPVSLRRMQITDKFWKNEMELVRTEVIPYQWNALNDKVEGAAPSYCMHNFKVAAEMNRQKRKQGAAYKEPSYTYRGFEMLPEDPENLKDEFYGYVFQDTDFSKWVEAVGYSLTQHPDPDLEKVADAAIDIVCAAQQEDGYLDTYYIINGKDGIFTNLRDHHELYCMGHLIEGAVAYYEATGKDKLLHAAERFADYATDYFGPEEGKCKGYPGHEIAEMALVRLYEVTGEQKYLDLSRFFIDERGTKPYYFDKEHPETVKKGHENELRYSYHQAHLPVRQQDEAFGHAVRAVYLYSGMADIARITKDEELYQACVRLWNNVTKKKMYITGGIGATHLGEAFSFPYDLPNDTAYAETCASIGLMFWARRMLEIVPDAKYADIMERALYNGVLSGMALDGKSFFYVNPLEVLPEACHKDERKFHVKPVRQKWFGCACCPPNLARLISSIGSYAFTENEDTLFVHLYMGSNVEKTVNGKTVNVQMESDMPWEGNIKIRVQAENAKMTLALRIPGWCKNYKISGIEDAAQEEKDGYLYLKKVWNREETFCIDFPMEVQMFAASERVREDIGKAAIMRGPVVYCLEEKDNGKNLHELLVDTDMHASVSEGKICDTVVKMVETDGWRLTESGDAEETLYHMYQKPQKQKVRLHYIPYYTWANRGENEMQVWTRVQNP</sequence>
<feature type="domain" description="Non-reducing end beta-L-arabinofuranosidase-like GH127 C-terminal" evidence="3">
    <location>
        <begin position="559"/>
        <end position="672"/>
    </location>
</feature>
<reference evidence="6" key="1">
    <citation type="submission" date="2015-05" db="EMBL/GenBank/DDBJ databases">
        <authorList>
            <consortium name="Pathogen Informatics"/>
        </authorList>
    </citation>
    <scope>NUCLEOTIDE SEQUENCE [LARGE SCALE GENOMIC DNA]</scope>
    <source>
        <strain evidence="6">M72</strain>
    </source>
</reference>
<dbReference type="InterPro" id="IPR049046">
    <property type="entry name" value="Beta-AFase-like_GH127_middle"/>
</dbReference>
<dbReference type="EMBL" id="WNAL01000012">
    <property type="protein sequence ID" value="MTR81501.1"/>
    <property type="molecule type" value="Genomic_DNA"/>
</dbReference>
<dbReference type="Gene3D" id="1.50.10.20">
    <property type="match status" value="1"/>
</dbReference>
<dbReference type="Pfam" id="PF07944">
    <property type="entry name" value="Beta-AFase-like_GH127_cat"/>
    <property type="match status" value="1"/>
</dbReference>
<dbReference type="OrthoDB" id="9757939at2"/>
<keyword evidence="5" id="KW-0378">Hydrolase</keyword>
<dbReference type="InterPro" id="IPR049174">
    <property type="entry name" value="Beta-AFase-like"/>
</dbReference>
<dbReference type="AlphaFoldDB" id="A0A0M6WJY6"/>
<name>A0A0M6WJY6_9FIRM</name>
<evidence type="ECO:0000259" key="1">
    <source>
        <dbReference type="Pfam" id="PF07944"/>
    </source>
</evidence>
<evidence type="ECO:0000313" key="7">
    <source>
        <dbReference type="Proteomes" id="UP000446657"/>
    </source>
</evidence>